<accession>A0A3N1D686</accession>
<evidence type="ECO:0000313" key="4">
    <source>
        <dbReference type="Proteomes" id="UP000272400"/>
    </source>
</evidence>
<dbReference type="OrthoDB" id="128799at2"/>
<dbReference type="SUPFAM" id="SSF69322">
    <property type="entry name" value="Tricorn protease domain 2"/>
    <property type="match status" value="1"/>
</dbReference>
<dbReference type="AlphaFoldDB" id="A0A3N1D686"/>
<organism evidence="3 4">
    <name type="scientific">Actinocorallia herbida</name>
    <dbReference type="NCBI Taxonomy" id="58109"/>
    <lineage>
        <taxon>Bacteria</taxon>
        <taxon>Bacillati</taxon>
        <taxon>Actinomycetota</taxon>
        <taxon>Actinomycetes</taxon>
        <taxon>Streptosporangiales</taxon>
        <taxon>Thermomonosporaceae</taxon>
        <taxon>Actinocorallia</taxon>
    </lineage>
</organism>
<proteinExistence type="predicted"/>
<dbReference type="GO" id="GO:0004252">
    <property type="term" value="F:serine-type endopeptidase activity"/>
    <property type="evidence" value="ECO:0007669"/>
    <property type="project" value="TreeGrafter"/>
</dbReference>
<dbReference type="InterPro" id="IPR029058">
    <property type="entry name" value="AB_hydrolase_fold"/>
</dbReference>
<dbReference type="Gene3D" id="3.40.50.1820">
    <property type="entry name" value="alpha/beta hydrolase"/>
    <property type="match status" value="1"/>
</dbReference>
<dbReference type="EMBL" id="RJKE01000001">
    <property type="protein sequence ID" value="ROO88976.1"/>
    <property type="molecule type" value="Genomic_DNA"/>
</dbReference>
<evidence type="ECO:0000259" key="2">
    <source>
        <dbReference type="Pfam" id="PF00326"/>
    </source>
</evidence>
<gene>
    <name evidence="3" type="ORF">EDD29_6663</name>
</gene>
<sequence>MSRWGGTADPRAAHAALTAARVPSDVTADGSLIAFTVPSDGGMVLHVLDADGTGGARPLPGTDHVMPRWIPGTGRLVAVTSDLGWIEEIDAATGAIAWSQAVDGAVEEVIAAAGGALLVRVADPGSDRDGMHLGLRVPAPDGPYVDSPGTRLRRLFLAQAGREGLQPVPLGGLTVWEADWDGAATALAVVSADPSPSGYYAPRLVKVDVRDGSVRTLLTTPWQLARPRLSPDGSCAVVVEGLSIVSGRVLRVDLASGGATCWESLDDVTDLGWLDAGRLWFAGWAGTGVQGGLVKADGTVVSRWTAPAALGGRDGQPSLVPCGPGRAVTVWDAPDSPPEVAVGSLGSGGFVPRTDFNAGLARLAEGLVREVHRWEADDGRVIEGLVLRPVGPGPFPLVVLAHGGPTWLWAQSFAPGESNLMALPLALAGAAVLLPNPRGSSGRGQEHARAVIGDFGGADLADLLAGADLLICAGIADPDRQAIAGLSYGGYLTARAITRTGRFQAAVVMSGVPDWVSFRTTSAIGGGYDVVYHGGADPATLDGREFLADRSPLYAADSVTTPTLILHGAEDRVTTLGEAERLYKALVRAGTTVEMVTYPHEGHELTDPANCADARDRILGWLTGHGVLTSSAAPTVPAGDRA</sequence>
<protein>
    <submittedName>
        <fullName evidence="3">Dipeptidyl aminopeptidase/acylaminoacyl peptidase</fullName>
    </submittedName>
</protein>
<evidence type="ECO:0000313" key="3">
    <source>
        <dbReference type="EMBL" id="ROO88976.1"/>
    </source>
</evidence>
<dbReference type="SUPFAM" id="SSF53474">
    <property type="entry name" value="alpha/beta-Hydrolases"/>
    <property type="match status" value="1"/>
</dbReference>
<dbReference type="Pfam" id="PF00326">
    <property type="entry name" value="Peptidase_S9"/>
    <property type="match status" value="1"/>
</dbReference>
<reference evidence="3 4" key="1">
    <citation type="submission" date="2018-11" db="EMBL/GenBank/DDBJ databases">
        <title>Sequencing the genomes of 1000 actinobacteria strains.</title>
        <authorList>
            <person name="Klenk H.-P."/>
        </authorList>
    </citation>
    <scope>NUCLEOTIDE SEQUENCE [LARGE SCALE GENOMIC DNA]</scope>
    <source>
        <strain evidence="3 4">DSM 44254</strain>
    </source>
</reference>
<keyword evidence="1" id="KW-0378">Hydrolase</keyword>
<dbReference type="PANTHER" id="PTHR42776:SF27">
    <property type="entry name" value="DIPEPTIDYL PEPTIDASE FAMILY MEMBER 6"/>
    <property type="match status" value="1"/>
</dbReference>
<keyword evidence="3" id="KW-0645">Protease</keyword>
<dbReference type="InterPro" id="IPR001375">
    <property type="entry name" value="Peptidase_S9_cat"/>
</dbReference>
<dbReference type="RefSeq" id="WP_123668146.1">
    <property type="nucleotide sequence ID" value="NZ_RJKE01000001.1"/>
</dbReference>
<dbReference type="GO" id="GO:0006508">
    <property type="term" value="P:proteolysis"/>
    <property type="evidence" value="ECO:0007669"/>
    <property type="project" value="InterPro"/>
</dbReference>
<keyword evidence="3" id="KW-0031">Aminopeptidase</keyword>
<feature type="domain" description="Peptidase S9 prolyl oligopeptidase catalytic" evidence="2">
    <location>
        <begin position="424"/>
        <end position="623"/>
    </location>
</feature>
<dbReference type="Proteomes" id="UP000272400">
    <property type="component" value="Unassembled WGS sequence"/>
</dbReference>
<comment type="caution">
    <text evidence="3">The sequence shown here is derived from an EMBL/GenBank/DDBJ whole genome shotgun (WGS) entry which is preliminary data.</text>
</comment>
<keyword evidence="4" id="KW-1185">Reference proteome</keyword>
<dbReference type="PANTHER" id="PTHR42776">
    <property type="entry name" value="SERINE PEPTIDASE S9 FAMILY MEMBER"/>
    <property type="match status" value="1"/>
</dbReference>
<name>A0A3N1D686_9ACTN</name>
<dbReference type="GO" id="GO:0004177">
    <property type="term" value="F:aminopeptidase activity"/>
    <property type="evidence" value="ECO:0007669"/>
    <property type="project" value="UniProtKB-KW"/>
</dbReference>
<evidence type="ECO:0000256" key="1">
    <source>
        <dbReference type="ARBA" id="ARBA00022801"/>
    </source>
</evidence>